<dbReference type="PANTHER" id="PTHR11783">
    <property type="entry name" value="SULFOTRANSFERASE SULT"/>
    <property type="match status" value="1"/>
</dbReference>
<dbReference type="GeneID" id="105979776"/>
<keyword evidence="5" id="KW-1185">Reference proteome</keyword>
<evidence type="ECO:0000313" key="6">
    <source>
        <dbReference type="RefSeq" id="XP_012863470.1"/>
    </source>
</evidence>
<gene>
    <name evidence="6" type="primary">LOC105979776</name>
</gene>
<dbReference type="InterPro" id="IPR000863">
    <property type="entry name" value="Sulfotransferase_dom"/>
</dbReference>
<proteinExistence type="inferred from homology"/>
<evidence type="ECO:0000313" key="5">
    <source>
        <dbReference type="Proteomes" id="UP000694863"/>
    </source>
</evidence>
<evidence type="ECO:0000256" key="3">
    <source>
        <dbReference type="RuleBase" id="RU361155"/>
    </source>
</evidence>
<dbReference type="RefSeq" id="XP_012863470.1">
    <property type="nucleotide sequence ID" value="XM_013008016.2"/>
</dbReference>
<protein>
    <recommendedName>
        <fullName evidence="3">Sulfotransferase</fullName>
        <ecNumber evidence="3">2.8.2.-</ecNumber>
    </recommendedName>
</protein>
<dbReference type="SUPFAM" id="SSF52540">
    <property type="entry name" value="P-loop containing nucleoside triphosphate hydrolases"/>
    <property type="match status" value="1"/>
</dbReference>
<organism evidence="5 6">
    <name type="scientific">Echinops telfairi</name>
    <name type="common">Lesser hedgehog tenrec</name>
    <dbReference type="NCBI Taxonomy" id="9371"/>
    <lineage>
        <taxon>Eukaryota</taxon>
        <taxon>Metazoa</taxon>
        <taxon>Chordata</taxon>
        <taxon>Craniata</taxon>
        <taxon>Vertebrata</taxon>
        <taxon>Euteleostomi</taxon>
        <taxon>Mammalia</taxon>
        <taxon>Eutheria</taxon>
        <taxon>Afrotheria</taxon>
        <taxon>Tenrecidae</taxon>
        <taxon>Tenrecinae</taxon>
        <taxon>Echinops</taxon>
    </lineage>
</organism>
<accession>A0ABM0ZTI7</accession>
<evidence type="ECO:0000256" key="2">
    <source>
        <dbReference type="ARBA" id="ARBA00022679"/>
    </source>
</evidence>
<dbReference type="Gene3D" id="3.40.50.300">
    <property type="entry name" value="P-loop containing nucleotide triphosphate hydrolases"/>
    <property type="match status" value="1"/>
</dbReference>
<dbReference type="InterPro" id="IPR027417">
    <property type="entry name" value="P-loop_NTPase"/>
</dbReference>
<name>A0ABM0ZTI7_ECHTE</name>
<keyword evidence="2 3" id="KW-0808">Transferase</keyword>
<comment type="similarity">
    <text evidence="1 3">Belongs to the sulfotransferase 1 family.</text>
</comment>
<dbReference type="Proteomes" id="UP000694863">
    <property type="component" value="Unplaced"/>
</dbReference>
<reference evidence="6" key="1">
    <citation type="submission" date="2025-08" db="UniProtKB">
        <authorList>
            <consortium name="RefSeq"/>
        </authorList>
    </citation>
    <scope>IDENTIFICATION</scope>
</reference>
<evidence type="ECO:0000259" key="4">
    <source>
        <dbReference type="Pfam" id="PF00685"/>
    </source>
</evidence>
<evidence type="ECO:0000256" key="1">
    <source>
        <dbReference type="ARBA" id="ARBA00005771"/>
    </source>
</evidence>
<dbReference type="EC" id="2.8.2.-" evidence="3"/>
<dbReference type="Pfam" id="PF00685">
    <property type="entry name" value="Sulfotransfer_1"/>
    <property type="match status" value="1"/>
</dbReference>
<feature type="domain" description="Sulfotransferase" evidence="4">
    <location>
        <begin position="34"/>
        <end position="277"/>
    </location>
</feature>
<sequence length="287" mass="33767">MASDYLWFEGIPFPSVGYRTEDLKSVKNEFVVRDGDVIMLSFPKSGTNWLREIISLIYSKGDPNWIRSVPIWDRSPWLETKAGYEQLQKKEGARIYTSHLPIQLFPKSFFDSKAKMIYLLRNPRDVITSGFYFYRILKVCKYPQTFDQYFEWFLQGNVPFGSWFDHCQGWLQMRGKENFFIITYEELHQDLRTSVEKIFQFLGEKLDSKELNSVLKNVSFKAMQDNKMSNHTLIPDTFMDHSQGQLLRKGVTGDWKRHFTVAQSEAFDKIYREKMVGLPPGLCPWGP</sequence>